<dbReference type="AlphaFoldDB" id="A0A090IDZ7"/>
<dbReference type="InterPro" id="IPR011577">
    <property type="entry name" value="Cyt_b561_bac/Ni-Hgenase"/>
</dbReference>
<dbReference type="Proteomes" id="UP000032427">
    <property type="component" value="Chromosome 2"/>
</dbReference>
<dbReference type="KEGG" id="awd:AWOD_II_1276"/>
<reference evidence="9" key="1">
    <citation type="submission" date="2014-09" db="EMBL/GenBank/DDBJ databases">
        <authorList>
            <person name="Hjerde E."/>
        </authorList>
    </citation>
    <scope>NUCLEOTIDE SEQUENCE [LARGE SCALE GENOMIC DNA]</scope>
    <source>
        <strain evidence="9">06/09/139</strain>
    </source>
</reference>
<sequence>MKIWDLPTRLYHWLQAVLFIGLAATGFNGEGPHIYLGLALFILIMWRIVWGIVGSDTSRFKHFISSPKRTIRYLLGKEPSKAGHNPAGSWMVISMIITLFIQCISGLILAGMFDHIPYAESILNDDVFDAVVIIHGICARLLPALVGFHLFAILVYKLRSKPLVWAMITGVQKKESYDQSYSNIVFASNKRALLVLVATGLVTIAIVATS</sequence>
<dbReference type="GO" id="GO:0005886">
    <property type="term" value="C:plasma membrane"/>
    <property type="evidence" value="ECO:0007669"/>
    <property type="project" value="UniProtKB-SubCell"/>
</dbReference>
<feature type="transmembrane region" description="Helical" evidence="6">
    <location>
        <begin position="133"/>
        <end position="156"/>
    </location>
</feature>
<dbReference type="HOGENOM" id="CLU_078451_2_1_6"/>
<feature type="transmembrane region" description="Helical" evidence="6">
    <location>
        <begin position="34"/>
        <end position="53"/>
    </location>
</feature>
<dbReference type="SUPFAM" id="SSF81342">
    <property type="entry name" value="Transmembrane di-heme cytochromes"/>
    <property type="match status" value="1"/>
</dbReference>
<evidence type="ECO:0000256" key="1">
    <source>
        <dbReference type="ARBA" id="ARBA00004651"/>
    </source>
</evidence>
<dbReference type="PATRIC" id="fig|80852.17.peg.4085"/>
<evidence type="ECO:0000256" key="6">
    <source>
        <dbReference type="SAM" id="Phobius"/>
    </source>
</evidence>
<dbReference type="GO" id="GO:0022904">
    <property type="term" value="P:respiratory electron transport chain"/>
    <property type="evidence" value="ECO:0007669"/>
    <property type="project" value="InterPro"/>
</dbReference>
<evidence type="ECO:0000256" key="4">
    <source>
        <dbReference type="ARBA" id="ARBA00022989"/>
    </source>
</evidence>
<evidence type="ECO:0000256" key="3">
    <source>
        <dbReference type="ARBA" id="ARBA00022692"/>
    </source>
</evidence>
<protein>
    <submittedName>
        <fullName evidence="8">Putative cytochrome B561</fullName>
    </submittedName>
</protein>
<evidence type="ECO:0000256" key="2">
    <source>
        <dbReference type="ARBA" id="ARBA00022475"/>
    </source>
</evidence>
<keyword evidence="4 6" id="KW-1133">Transmembrane helix</keyword>
<evidence type="ECO:0000259" key="7">
    <source>
        <dbReference type="Pfam" id="PF01292"/>
    </source>
</evidence>
<dbReference type="InterPro" id="IPR051542">
    <property type="entry name" value="Hydrogenase_cytochrome"/>
</dbReference>
<dbReference type="GO" id="GO:0009055">
    <property type="term" value="F:electron transfer activity"/>
    <property type="evidence" value="ECO:0007669"/>
    <property type="project" value="InterPro"/>
</dbReference>
<dbReference type="PANTHER" id="PTHR30485">
    <property type="entry name" value="NI/FE-HYDROGENASE 1 B-TYPE CYTOCHROME SUBUNIT"/>
    <property type="match status" value="1"/>
</dbReference>
<dbReference type="Gene3D" id="1.20.950.20">
    <property type="entry name" value="Transmembrane di-heme cytochromes, Chain C"/>
    <property type="match status" value="1"/>
</dbReference>
<evidence type="ECO:0000313" key="8">
    <source>
        <dbReference type="EMBL" id="CED57889.1"/>
    </source>
</evidence>
<proteinExistence type="predicted"/>
<feature type="transmembrane region" description="Helical" evidence="6">
    <location>
        <begin position="90"/>
        <end position="113"/>
    </location>
</feature>
<dbReference type="EMBL" id="LN554847">
    <property type="protein sequence ID" value="CED57889.1"/>
    <property type="molecule type" value="Genomic_DNA"/>
</dbReference>
<dbReference type="InterPro" id="IPR016174">
    <property type="entry name" value="Di-haem_cyt_TM"/>
</dbReference>
<evidence type="ECO:0000313" key="9">
    <source>
        <dbReference type="Proteomes" id="UP000032427"/>
    </source>
</evidence>
<evidence type="ECO:0000256" key="5">
    <source>
        <dbReference type="ARBA" id="ARBA00023136"/>
    </source>
</evidence>
<feature type="domain" description="Cytochrome b561 bacterial/Ni-hydrogenase" evidence="7">
    <location>
        <begin position="4"/>
        <end position="170"/>
    </location>
</feature>
<accession>A0A090IDZ7</accession>
<keyword evidence="5 6" id="KW-0472">Membrane</keyword>
<dbReference type="Pfam" id="PF01292">
    <property type="entry name" value="Ni_hydr_CYTB"/>
    <property type="match status" value="1"/>
</dbReference>
<feature type="transmembrane region" description="Helical" evidence="6">
    <location>
        <begin position="12"/>
        <end position="28"/>
    </location>
</feature>
<organism evidence="8 9">
    <name type="scientific">Aliivibrio wodanis</name>
    <dbReference type="NCBI Taxonomy" id="80852"/>
    <lineage>
        <taxon>Bacteria</taxon>
        <taxon>Pseudomonadati</taxon>
        <taxon>Pseudomonadota</taxon>
        <taxon>Gammaproteobacteria</taxon>
        <taxon>Vibrionales</taxon>
        <taxon>Vibrionaceae</taxon>
        <taxon>Aliivibrio</taxon>
    </lineage>
</organism>
<keyword evidence="2" id="KW-1003">Cell membrane</keyword>
<dbReference type="OrthoDB" id="196472at2"/>
<keyword evidence="9" id="KW-1185">Reference proteome</keyword>
<dbReference type="GO" id="GO:0020037">
    <property type="term" value="F:heme binding"/>
    <property type="evidence" value="ECO:0007669"/>
    <property type="project" value="TreeGrafter"/>
</dbReference>
<feature type="transmembrane region" description="Helical" evidence="6">
    <location>
        <begin position="192"/>
        <end position="209"/>
    </location>
</feature>
<dbReference type="PANTHER" id="PTHR30485:SF2">
    <property type="entry name" value="BLL0597 PROTEIN"/>
    <property type="match status" value="1"/>
</dbReference>
<gene>
    <name evidence="8" type="ORF">AWOD_II_1276</name>
</gene>
<name>A0A090IDZ7_9GAMM</name>
<keyword evidence="3 6" id="KW-0812">Transmembrane</keyword>
<dbReference type="GeneID" id="28543532"/>
<comment type="subcellular location">
    <subcellularLocation>
        <location evidence="1">Cell membrane</location>
        <topology evidence="1">Multi-pass membrane protein</topology>
    </subcellularLocation>
</comment>
<dbReference type="STRING" id="80852.AWOD_II_1276"/>